<dbReference type="AlphaFoldDB" id="A0A1E7Q7N2"/>
<dbReference type="STRING" id="1628148.BI198_11845"/>
<dbReference type="Pfam" id="PF09722">
    <property type="entry name" value="Xre_MbcA_ParS_C"/>
    <property type="match status" value="1"/>
</dbReference>
<dbReference type="Proteomes" id="UP000242258">
    <property type="component" value="Unassembled WGS sequence"/>
</dbReference>
<keyword evidence="3" id="KW-1185">Reference proteome</keyword>
<gene>
    <name evidence="2" type="ORF">BI198_11845</name>
</gene>
<dbReference type="OrthoDB" id="117888at2"/>
<accession>A0A1E7Q7N2</accession>
<dbReference type="RefSeq" id="WP_070049733.1">
    <property type="nucleotide sequence ID" value="NZ_CBCSDO010000010.1"/>
</dbReference>
<name>A0A1E7Q7N2_9GAMM</name>
<dbReference type="InterPro" id="IPR024467">
    <property type="entry name" value="Xre/MbcA/ParS-like_toxin-bd"/>
</dbReference>
<feature type="domain" description="Antitoxin Xre/MbcA/ParS-like toxin-binding" evidence="1">
    <location>
        <begin position="76"/>
        <end position="127"/>
    </location>
</feature>
<reference evidence="3" key="1">
    <citation type="submission" date="2016-09" db="EMBL/GenBank/DDBJ databases">
        <authorList>
            <person name="Wan X."/>
            <person name="Hou S."/>
        </authorList>
    </citation>
    <scope>NUCLEOTIDE SEQUENCE [LARGE SCALE GENOMIC DNA]</scope>
    <source>
        <strain evidence="3">KH87</strain>
    </source>
</reference>
<organism evidence="2 3">
    <name type="scientific">Rheinheimera salexigens</name>
    <dbReference type="NCBI Taxonomy" id="1628148"/>
    <lineage>
        <taxon>Bacteria</taxon>
        <taxon>Pseudomonadati</taxon>
        <taxon>Pseudomonadota</taxon>
        <taxon>Gammaproteobacteria</taxon>
        <taxon>Chromatiales</taxon>
        <taxon>Chromatiaceae</taxon>
        <taxon>Rheinheimera</taxon>
    </lineage>
</organism>
<sequence length="127" mass="14236">MQTVINTQNMPNMAPVAIKMFINITSAEWQLPEKAMRTLLGEPSRSTFFNWRTGKVSSLSKDTLERISYIAGIYKSLKILFPNVSQANAWIKKPNAAFNGQSALEVMLAGSIVDLARVRRYLDAQRG</sequence>
<comment type="caution">
    <text evidence="2">The sequence shown here is derived from an EMBL/GenBank/DDBJ whole genome shotgun (WGS) entry which is preliminary data.</text>
</comment>
<protein>
    <submittedName>
        <fullName evidence="2">DUF2384 domain-containing protein</fullName>
    </submittedName>
</protein>
<evidence type="ECO:0000259" key="1">
    <source>
        <dbReference type="Pfam" id="PF09722"/>
    </source>
</evidence>
<evidence type="ECO:0000313" key="3">
    <source>
        <dbReference type="Proteomes" id="UP000242258"/>
    </source>
</evidence>
<proteinExistence type="predicted"/>
<evidence type="ECO:0000313" key="2">
    <source>
        <dbReference type="EMBL" id="OEY70179.1"/>
    </source>
</evidence>
<dbReference type="EMBL" id="MKEK01000001">
    <property type="protein sequence ID" value="OEY70179.1"/>
    <property type="molecule type" value="Genomic_DNA"/>
</dbReference>